<evidence type="ECO:0000259" key="6">
    <source>
        <dbReference type="PROSITE" id="PS50850"/>
    </source>
</evidence>
<dbReference type="AlphaFoldDB" id="A0A3A4BEU2"/>
<dbReference type="Pfam" id="PF07690">
    <property type="entry name" value="MFS_1"/>
    <property type="match status" value="1"/>
</dbReference>
<dbReference type="EMBL" id="QZEY01000004">
    <property type="protein sequence ID" value="RJL32840.1"/>
    <property type="molecule type" value="Genomic_DNA"/>
</dbReference>
<comment type="subcellular location">
    <subcellularLocation>
        <location evidence="1">Cell membrane</location>
        <topology evidence="1">Multi-pass membrane protein</topology>
    </subcellularLocation>
</comment>
<gene>
    <name evidence="7" type="ORF">D5H75_12580</name>
</gene>
<evidence type="ECO:0000256" key="4">
    <source>
        <dbReference type="ARBA" id="ARBA00023136"/>
    </source>
</evidence>
<dbReference type="GO" id="GO:0022857">
    <property type="term" value="F:transmembrane transporter activity"/>
    <property type="evidence" value="ECO:0007669"/>
    <property type="project" value="InterPro"/>
</dbReference>
<feature type="transmembrane region" description="Helical" evidence="5">
    <location>
        <begin position="64"/>
        <end position="83"/>
    </location>
</feature>
<feature type="transmembrane region" description="Helical" evidence="5">
    <location>
        <begin position="350"/>
        <end position="372"/>
    </location>
</feature>
<feature type="transmembrane region" description="Helical" evidence="5">
    <location>
        <begin position="318"/>
        <end position="338"/>
    </location>
</feature>
<dbReference type="Proteomes" id="UP000265768">
    <property type="component" value="Unassembled WGS sequence"/>
</dbReference>
<sequence length="446" mass="44620">MILTGQFMAILDATIVTVAAPSMRADLRASGAALQLVVAGYTIVYAVLLITGARLGRGYGHRRLFLTGLALFTAASLACGLAGTTGQLIAFRLVQGAGAALMVPQVLSLIQLTFDGPARARAFGVYSAVLSGAAVAGQVLGGVLTSADIAGTGWRPIFLVNVPLGLALLAAAVRLLPADRPAPGPGLDVPGLLTLSPAVLLLVVPLVLGHELGWPAWGWAMLAGSAVCFAALPLVQRRSAAPLMPPRVVRAPGLALAAGAIFLMMAGYAGFLFTIALYLQSGLGLSPLEAGLAFVLPALAFGAASLNWKRVPARLHRAMIPAGLAVSAAGYVLTAVIASGLGPVSVRFELAAVLSGAGMGLAFGPTLNAALAHVPPADAADASGLMATVTQLGQVAGIAALGTLYLSLAPTPGSPAAATAALATNLAVATLIAASALTTTLLPRPR</sequence>
<dbReference type="Gene3D" id="1.20.1250.20">
    <property type="entry name" value="MFS general substrate transporter like domains"/>
    <property type="match status" value="1"/>
</dbReference>
<evidence type="ECO:0000256" key="1">
    <source>
        <dbReference type="ARBA" id="ARBA00004651"/>
    </source>
</evidence>
<feature type="transmembrane region" description="Helical" evidence="5">
    <location>
        <begin position="89"/>
        <end position="110"/>
    </location>
</feature>
<evidence type="ECO:0000313" key="8">
    <source>
        <dbReference type="Proteomes" id="UP000265768"/>
    </source>
</evidence>
<dbReference type="SUPFAM" id="SSF103473">
    <property type="entry name" value="MFS general substrate transporter"/>
    <property type="match status" value="1"/>
</dbReference>
<dbReference type="InterPro" id="IPR011701">
    <property type="entry name" value="MFS"/>
</dbReference>
<dbReference type="InterPro" id="IPR020846">
    <property type="entry name" value="MFS_dom"/>
</dbReference>
<evidence type="ECO:0000256" key="5">
    <source>
        <dbReference type="SAM" id="Phobius"/>
    </source>
</evidence>
<dbReference type="OrthoDB" id="783189at2"/>
<keyword evidence="3 5" id="KW-1133">Transmembrane helix</keyword>
<dbReference type="CDD" id="cd17321">
    <property type="entry name" value="MFS_MMR_MDR_like"/>
    <property type="match status" value="1"/>
</dbReference>
<name>A0A3A4BEU2_9ACTN</name>
<keyword evidence="4 5" id="KW-0472">Membrane</keyword>
<organism evidence="7 8">
    <name type="scientific">Bailinhaonella thermotolerans</name>
    <dbReference type="NCBI Taxonomy" id="1070861"/>
    <lineage>
        <taxon>Bacteria</taxon>
        <taxon>Bacillati</taxon>
        <taxon>Actinomycetota</taxon>
        <taxon>Actinomycetes</taxon>
        <taxon>Streptosporangiales</taxon>
        <taxon>Streptosporangiaceae</taxon>
        <taxon>Bailinhaonella</taxon>
    </lineage>
</organism>
<keyword evidence="2 5" id="KW-0812">Transmembrane</keyword>
<protein>
    <submittedName>
        <fullName evidence="7">MFS transporter</fullName>
    </submittedName>
</protein>
<dbReference type="PROSITE" id="PS50850">
    <property type="entry name" value="MFS"/>
    <property type="match status" value="1"/>
</dbReference>
<feature type="transmembrane region" description="Helical" evidence="5">
    <location>
        <begin position="384"/>
        <end position="408"/>
    </location>
</feature>
<evidence type="ECO:0000256" key="2">
    <source>
        <dbReference type="ARBA" id="ARBA00022692"/>
    </source>
</evidence>
<feature type="transmembrane region" description="Helical" evidence="5">
    <location>
        <begin position="420"/>
        <end position="442"/>
    </location>
</feature>
<feature type="transmembrane region" description="Helical" evidence="5">
    <location>
        <begin position="122"/>
        <end position="144"/>
    </location>
</feature>
<reference evidence="7 8" key="1">
    <citation type="submission" date="2018-09" db="EMBL/GenBank/DDBJ databases">
        <title>YIM 75507 draft genome.</title>
        <authorList>
            <person name="Tang S."/>
            <person name="Feng Y."/>
        </authorList>
    </citation>
    <scope>NUCLEOTIDE SEQUENCE [LARGE SCALE GENOMIC DNA]</scope>
    <source>
        <strain evidence="7 8">YIM 75507</strain>
    </source>
</reference>
<keyword evidence="8" id="KW-1185">Reference proteome</keyword>
<proteinExistence type="predicted"/>
<dbReference type="PANTHER" id="PTHR42718:SF39">
    <property type="entry name" value="ACTINORHODIN TRANSPORTER-RELATED"/>
    <property type="match status" value="1"/>
</dbReference>
<feature type="transmembrane region" description="Helical" evidence="5">
    <location>
        <begin position="214"/>
        <end position="235"/>
    </location>
</feature>
<accession>A0A3A4BEU2</accession>
<feature type="transmembrane region" description="Helical" evidence="5">
    <location>
        <begin position="285"/>
        <end position="306"/>
    </location>
</feature>
<feature type="domain" description="Major facilitator superfamily (MFS) profile" evidence="6">
    <location>
        <begin position="1"/>
        <end position="446"/>
    </location>
</feature>
<evidence type="ECO:0000256" key="3">
    <source>
        <dbReference type="ARBA" id="ARBA00022989"/>
    </source>
</evidence>
<dbReference type="PRINTS" id="PR01036">
    <property type="entry name" value="TCRTETB"/>
</dbReference>
<feature type="transmembrane region" description="Helical" evidence="5">
    <location>
        <begin position="189"/>
        <end position="208"/>
    </location>
</feature>
<comment type="caution">
    <text evidence="7">The sequence shown here is derived from an EMBL/GenBank/DDBJ whole genome shotgun (WGS) entry which is preliminary data.</text>
</comment>
<feature type="transmembrane region" description="Helical" evidence="5">
    <location>
        <begin position="32"/>
        <end position="52"/>
    </location>
</feature>
<dbReference type="GO" id="GO:0005886">
    <property type="term" value="C:plasma membrane"/>
    <property type="evidence" value="ECO:0007669"/>
    <property type="project" value="UniProtKB-SubCell"/>
</dbReference>
<dbReference type="PANTHER" id="PTHR42718">
    <property type="entry name" value="MAJOR FACILITATOR SUPERFAMILY MULTIDRUG TRANSPORTER MFSC"/>
    <property type="match status" value="1"/>
</dbReference>
<feature type="transmembrane region" description="Helical" evidence="5">
    <location>
        <begin position="156"/>
        <end position="177"/>
    </location>
</feature>
<evidence type="ECO:0000313" key="7">
    <source>
        <dbReference type="EMBL" id="RJL32840.1"/>
    </source>
</evidence>
<dbReference type="Gene3D" id="1.20.1720.10">
    <property type="entry name" value="Multidrug resistance protein D"/>
    <property type="match status" value="1"/>
</dbReference>
<feature type="transmembrane region" description="Helical" evidence="5">
    <location>
        <begin position="256"/>
        <end position="279"/>
    </location>
</feature>
<dbReference type="InterPro" id="IPR036259">
    <property type="entry name" value="MFS_trans_sf"/>
</dbReference>